<feature type="compositionally biased region" description="Acidic residues" evidence="2">
    <location>
        <begin position="360"/>
        <end position="369"/>
    </location>
</feature>
<evidence type="ECO:0000256" key="1">
    <source>
        <dbReference type="SAM" id="Coils"/>
    </source>
</evidence>
<comment type="caution">
    <text evidence="3">The sequence shown here is derived from an EMBL/GenBank/DDBJ whole genome shotgun (WGS) entry which is preliminary data.</text>
</comment>
<feature type="compositionally biased region" description="Basic and acidic residues" evidence="2">
    <location>
        <begin position="373"/>
        <end position="391"/>
    </location>
</feature>
<gene>
    <name evidence="3" type="ORF">GCM10022197_07440</name>
</gene>
<proteinExistence type="predicted"/>
<organism evidence="3 4">
    <name type="scientific">Microlunatus spumicola</name>
    <dbReference type="NCBI Taxonomy" id="81499"/>
    <lineage>
        <taxon>Bacteria</taxon>
        <taxon>Bacillati</taxon>
        <taxon>Actinomycetota</taxon>
        <taxon>Actinomycetes</taxon>
        <taxon>Propionibacteriales</taxon>
        <taxon>Propionibacteriaceae</taxon>
        <taxon>Microlunatus</taxon>
    </lineage>
</organism>
<feature type="region of interest" description="Disordered" evidence="2">
    <location>
        <begin position="345"/>
        <end position="391"/>
    </location>
</feature>
<name>A0ABP6WS19_9ACTN</name>
<dbReference type="EMBL" id="BAAAYR010000001">
    <property type="protein sequence ID" value="GAA3554803.1"/>
    <property type="molecule type" value="Genomic_DNA"/>
</dbReference>
<evidence type="ECO:0000313" key="4">
    <source>
        <dbReference type="Proteomes" id="UP001500767"/>
    </source>
</evidence>
<keyword evidence="1" id="KW-0175">Coiled coil</keyword>
<dbReference type="RefSeq" id="WP_204912180.1">
    <property type="nucleotide sequence ID" value="NZ_BAAAYR010000001.1"/>
</dbReference>
<keyword evidence="4" id="KW-1185">Reference proteome</keyword>
<dbReference type="Pfam" id="PF05103">
    <property type="entry name" value="DivIVA"/>
    <property type="match status" value="1"/>
</dbReference>
<evidence type="ECO:0000256" key="2">
    <source>
        <dbReference type="SAM" id="MobiDB-lite"/>
    </source>
</evidence>
<sequence>MSTVRHADHDPGTGYFGSARKGYDRAAVDRFVEDAQTQIAGLQREVDNLAAQNRAMAAQRAMTPDFSSLGGRAQEILRVAEEQAQETTHRASTAADDLVAGAQRDADRMRDDTVHELAGLRQHRLAELDELRRRTEEDTNLALERAHASAQQLLAAARLEADAVRTEAEARAHDLVQTAVYEAEQQRAAAQREAAAVAADVAAHREATYAELQRAQEEAAAHVEAMLAEATRQQTTTAAHLAAETEQAIALRAEALADAEHLRTTAQADAEAAVARAQQQAATIDERARQEYAWRRRQMRQEQALLDQRRSAILGQLTSLSALAAETAGNLPEVPEILFSEFESLSSGSAERQPVAPTVEVDEQDDAPTDEQQVEHDEDATSVRYLDSRSA</sequence>
<reference evidence="4" key="1">
    <citation type="journal article" date="2019" name="Int. J. Syst. Evol. Microbiol.">
        <title>The Global Catalogue of Microorganisms (GCM) 10K type strain sequencing project: providing services to taxonomists for standard genome sequencing and annotation.</title>
        <authorList>
            <consortium name="The Broad Institute Genomics Platform"/>
            <consortium name="The Broad Institute Genome Sequencing Center for Infectious Disease"/>
            <person name="Wu L."/>
            <person name="Ma J."/>
        </authorList>
    </citation>
    <scope>NUCLEOTIDE SEQUENCE [LARGE SCALE GENOMIC DNA]</scope>
    <source>
        <strain evidence="4">JCM 16540</strain>
    </source>
</reference>
<accession>A0ABP6WS19</accession>
<evidence type="ECO:0000313" key="3">
    <source>
        <dbReference type="EMBL" id="GAA3554803.1"/>
    </source>
</evidence>
<feature type="coiled-coil region" evidence="1">
    <location>
        <begin position="32"/>
        <end position="59"/>
    </location>
</feature>
<dbReference type="InterPro" id="IPR007793">
    <property type="entry name" value="DivIVA_fam"/>
</dbReference>
<protein>
    <submittedName>
        <fullName evidence="3">Cellulose-binding protein</fullName>
    </submittedName>
</protein>
<dbReference type="Proteomes" id="UP001500767">
    <property type="component" value="Unassembled WGS sequence"/>
</dbReference>